<name>A0A1R0GT87_9FUNG</name>
<organism evidence="2 3">
    <name type="scientific">Smittium mucronatum</name>
    <dbReference type="NCBI Taxonomy" id="133383"/>
    <lineage>
        <taxon>Eukaryota</taxon>
        <taxon>Fungi</taxon>
        <taxon>Fungi incertae sedis</taxon>
        <taxon>Zoopagomycota</taxon>
        <taxon>Kickxellomycotina</taxon>
        <taxon>Harpellomycetes</taxon>
        <taxon>Harpellales</taxon>
        <taxon>Legeriomycetaceae</taxon>
        <taxon>Smittium</taxon>
    </lineage>
</organism>
<comment type="caution">
    <text evidence="2">The sequence shown here is derived from an EMBL/GenBank/DDBJ whole genome shotgun (WGS) entry which is preliminary data.</text>
</comment>
<gene>
    <name evidence="2" type="ORF">AYI68_g5800</name>
</gene>
<dbReference type="OrthoDB" id="10453608at2759"/>
<dbReference type="Proteomes" id="UP000187455">
    <property type="component" value="Unassembled WGS sequence"/>
</dbReference>
<proteinExistence type="predicted"/>
<evidence type="ECO:0000313" key="2">
    <source>
        <dbReference type="EMBL" id="OLY80112.1"/>
    </source>
</evidence>
<reference evidence="2 3" key="1">
    <citation type="journal article" date="2016" name="Mol. Biol. Evol.">
        <title>Genome-Wide Survey of Gut Fungi (Harpellales) Reveals the First Horizontally Transferred Ubiquitin Gene from a Mosquito Host.</title>
        <authorList>
            <person name="Wang Y."/>
            <person name="White M.M."/>
            <person name="Kvist S."/>
            <person name="Moncalvo J.M."/>
        </authorList>
    </citation>
    <scope>NUCLEOTIDE SEQUENCE [LARGE SCALE GENOMIC DNA]</scope>
    <source>
        <strain evidence="2 3">ALG-7-W6</strain>
    </source>
</reference>
<dbReference type="AlphaFoldDB" id="A0A1R0GT87"/>
<accession>A0A1R0GT87</accession>
<feature type="region of interest" description="Disordered" evidence="1">
    <location>
        <begin position="123"/>
        <end position="196"/>
    </location>
</feature>
<dbReference type="EMBL" id="LSSL01003766">
    <property type="protein sequence ID" value="OLY80112.1"/>
    <property type="molecule type" value="Genomic_DNA"/>
</dbReference>
<evidence type="ECO:0000256" key="1">
    <source>
        <dbReference type="SAM" id="MobiDB-lite"/>
    </source>
</evidence>
<sequence>MHWISLAKKLNEISKPLNSVSTDGIKEVENSFSAVECYKLADEITRADRESNGVGKPLDSKSIYQLQVAQSLAANEEKIRSELVKELSVLLGSQKSKLEAVKASKREYDRILKRHFARSKSSLNSRYSAISSRGDNPSITNNKPVRNNDTTYGQSKDKDSSDSLSSNSKYVHRPSEKVSIPQPELENINNDINKGEALMDEKSENKEFSKAESLSRDRVSDMGEIKTDVARNVDTKTDNLSNYL</sequence>
<protein>
    <submittedName>
        <fullName evidence="2">Uncharacterized protein</fullName>
    </submittedName>
</protein>
<evidence type="ECO:0000313" key="3">
    <source>
        <dbReference type="Proteomes" id="UP000187455"/>
    </source>
</evidence>
<dbReference type="STRING" id="133383.A0A1R0GT87"/>
<keyword evidence="3" id="KW-1185">Reference proteome</keyword>
<feature type="compositionally biased region" description="Polar residues" evidence="1">
    <location>
        <begin position="123"/>
        <end position="154"/>
    </location>
</feature>